<dbReference type="InterPro" id="IPR041621">
    <property type="entry name" value="PDH_E1_M"/>
</dbReference>
<dbReference type="PIRSF" id="PIRSF000156">
    <property type="entry name" value="Pyruvate_dh_E1"/>
    <property type="match status" value="1"/>
</dbReference>
<feature type="binding site" evidence="12">
    <location>
        <position position="243"/>
    </location>
    <ligand>
        <name>Mg(2+)</name>
        <dbReference type="ChEBI" id="CHEBI:18420"/>
    </ligand>
</feature>
<dbReference type="InterPro" id="IPR035807">
    <property type="entry name" value="PDC_E1_N"/>
</dbReference>
<dbReference type="InterPro" id="IPR017600">
    <property type="entry name" value="Alpha-ketoglut_DH"/>
</dbReference>
<dbReference type="EC" id="1.2.4.1" evidence="5 11"/>
<evidence type="ECO:0000256" key="1">
    <source>
        <dbReference type="ARBA" id="ARBA00001946"/>
    </source>
</evidence>
<sequence length="895" mass="98324">MCDASHSPAGTVPRQDADPAETAEWRDGLQSLVEASGAERAGYVLDNLLGHAATLGLRANSQTRTAYLNTIPADQEPPFPGNLAVEERIARINRWNALAMVVRANQAHGELGGHIASYASAADLFEVGFNHFFRAATADGPGDLVYMQPHSAPGVYARAYLEGFLSDDDLAHFRQEITATARGLRGLSSYPHPWLMPDFWQFPTGSMGIGPINAIYQARFMRYLEHRSLVPASDRKVWGIFGDGEMDEPESIAALTLAAREKLDNLVFVVNCNLQRLDGPVRGNGRIIDELETLYAGAGWNVIKLVWGSDWDALLRRDTNGALARAFANTVDGQFQTFAANDGAFNRAHFFNQNPELAALVADWTDEAIDRLHRGGHDMVKIHAAYHRAAHHRGQPTVILAQTKKGFGMGTAGQGKMTTHQQKKLDDEALLAFRDRFALPISDADCLALKFYRPAEDSAELRHLQARRAALGGHIPRRQTQAPRLAPPAVDQWARFALSADGKEMSSTMAIVRMLTALLKDPQVGPRIVPIVADEARTFGMANLFRQIGIYSAQGQLYEPEDIGSVLYYREARDGQILEEGITEAGAISSWTAAGTSYSVNGLPMLPFYIYYSMFGFQRIGDLIWAAADQRTRGFLIGATSGRTTLGGEGLQHQDGSSHIMAAAVPNCRAYDPAYAYEVAVIVEYGMRRMLDEQRDEFFYLTVTNENLAQPDLPRDEAATEGILRGMYRLRPARQQAAVRLLGAGPMLREAEIAAERLHAEYGVDAEVWSVTSFSELARDGREAERARALGLATAPDADWVRACLGGSDAPVVAATDYVRAVPEQIRAWVPAPYRTLGTDGFGRSDTRARLRDFFEVSADWIVLHALDSLGRQDQASALRRKLGAADRATPPWAQ</sequence>
<dbReference type="NCBIfam" id="TIGR03186">
    <property type="entry name" value="AKGDH_not_PDH"/>
    <property type="match status" value="1"/>
</dbReference>
<dbReference type="InterPro" id="IPR004660">
    <property type="entry name" value="PDH_E1"/>
</dbReference>
<dbReference type="RefSeq" id="WP_063580054.1">
    <property type="nucleotide sequence ID" value="NZ_CADIJL010000001.1"/>
</dbReference>
<comment type="function">
    <text evidence="3 11">Component of the pyruvate dehydrogenase (PDH) complex, that catalyzes the overall conversion of pyruvate to acetyl-CoA and CO(2).</text>
</comment>
<comment type="cofactor">
    <cofactor evidence="2 11">
        <name>thiamine diphosphate</name>
        <dbReference type="ChEBI" id="CHEBI:58937"/>
    </cofactor>
</comment>
<keyword evidence="7 11" id="KW-0560">Oxidoreductase</keyword>
<keyword evidence="9 11" id="KW-0670">Pyruvate</keyword>
<proteinExistence type="inferred from homology"/>
<dbReference type="NCBIfam" id="TIGR00759">
    <property type="entry name" value="aceE"/>
    <property type="match status" value="1"/>
</dbReference>
<evidence type="ECO:0000256" key="5">
    <source>
        <dbReference type="ARBA" id="ARBA00012281"/>
    </source>
</evidence>
<dbReference type="GO" id="GO:0004739">
    <property type="term" value="F:pyruvate dehydrogenase (acetyl-transferring) activity"/>
    <property type="evidence" value="ECO:0007669"/>
    <property type="project" value="UniProtKB-EC"/>
</dbReference>
<evidence type="ECO:0000256" key="7">
    <source>
        <dbReference type="ARBA" id="ARBA00023002"/>
    </source>
</evidence>
<dbReference type="InterPro" id="IPR051157">
    <property type="entry name" value="PDH/Transketolase"/>
</dbReference>
<dbReference type="SUPFAM" id="SSF52518">
    <property type="entry name" value="Thiamin diphosphate-binding fold (THDP-binding)"/>
    <property type="match status" value="2"/>
</dbReference>
<dbReference type="Proteomes" id="UP000494122">
    <property type="component" value="Unassembled WGS sequence"/>
</dbReference>
<evidence type="ECO:0000256" key="11">
    <source>
        <dbReference type="PIRNR" id="PIRNR000156"/>
    </source>
</evidence>
<evidence type="ECO:0000256" key="9">
    <source>
        <dbReference type="ARBA" id="ARBA00023317"/>
    </source>
</evidence>
<name>A0A2M9H5G4_9BURK</name>
<dbReference type="InterPro" id="IPR005474">
    <property type="entry name" value="Transketolase_N"/>
</dbReference>
<dbReference type="SMART" id="SM00861">
    <property type="entry name" value="Transket_pyr"/>
    <property type="match status" value="1"/>
</dbReference>
<dbReference type="CDD" id="cd02017">
    <property type="entry name" value="TPP_E1_EcPDC_like"/>
    <property type="match status" value="1"/>
</dbReference>
<dbReference type="InterPro" id="IPR055152">
    <property type="entry name" value="Transketolase-like_C_2"/>
</dbReference>
<dbReference type="PANTHER" id="PTHR43825">
    <property type="entry name" value="PYRUVATE DEHYDROGENASE E1 COMPONENT"/>
    <property type="match status" value="1"/>
</dbReference>
<dbReference type="Pfam" id="PF00456">
    <property type="entry name" value="Transketolase_N"/>
    <property type="match status" value="1"/>
</dbReference>
<accession>A0A2M9H5G4</accession>
<keyword evidence="12" id="KW-0460">Magnesium</keyword>
<dbReference type="PANTHER" id="PTHR43825:SF3">
    <property type="entry name" value="PYRUVATE DEHYDROGENASE E1 COMPONENT"/>
    <property type="match status" value="1"/>
</dbReference>
<gene>
    <name evidence="14" type="primary">aceE_1</name>
    <name evidence="14" type="ORF">LMG3328_00687</name>
</gene>
<reference evidence="14 15" key="1">
    <citation type="submission" date="2020-04" db="EMBL/GenBank/DDBJ databases">
        <authorList>
            <person name="De Canck E."/>
        </authorList>
    </citation>
    <scope>NUCLEOTIDE SEQUENCE [LARGE SCALE GENOMIC DNA]</scope>
    <source>
        <strain evidence="14 15">LMG 3328</strain>
    </source>
</reference>
<feature type="domain" description="Transketolase-like pyrimidine-binding" evidence="13">
    <location>
        <begin position="505"/>
        <end position="710"/>
    </location>
</feature>
<evidence type="ECO:0000256" key="2">
    <source>
        <dbReference type="ARBA" id="ARBA00001964"/>
    </source>
</evidence>
<feature type="binding site" evidence="12">
    <location>
        <position position="275"/>
    </location>
    <ligand>
        <name>Mg(2+)</name>
        <dbReference type="ChEBI" id="CHEBI:18420"/>
    </ligand>
</feature>
<dbReference type="GO" id="GO:0046872">
    <property type="term" value="F:metal ion binding"/>
    <property type="evidence" value="ECO:0007669"/>
    <property type="project" value="UniProtKB-KW"/>
</dbReference>
<dbReference type="EMBL" id="CADILE010000001">
    <property type="protein sequence ID" value="CAB3829297.1"/>
    <property type="molecule type" value="Genomic_DNA"/>
</dbReference>
<dbReference type="FunFam" id="3.40.50.970:FF:000011">
    <property type="entry name" value="Pyruvate dehydrogenase E1 component"/>
    <property type="match status" value="1"/>
</dbReference>
<evidence type="ECO:0000259" key="13">
    <source>
        <dbReference type="SMART" id="SM00861"/>
    </source>
</evidence>
<protein>
    <recommendedName>
        <fullName evidence="6 11">Pyruvate dehydrogenase E1 component</fullName>
        <ecNumber evidence="5 11">1.2.4.1</ecNumber>
    </recommendedName>
</protein>
<organism evidence="14 15">
    <name type="scientific">Achromobacter ruhlandii</name>
    <dbReference type="NCBI Taxonomy" id="72557"/>
    <lineage>
        <taxon>Bacteria</taxon>
        <taxon>Pseudomonadati</taxon>
        <taxon>Pseudomonadota</taxon>
        <taxon>Betaproteobacteria</taxon>
        <taxon>Burkholderiales</taxon>
        <taxon>Alcaligenaceae</taxon>
        <taxon>Achromobacter</taxon>
    </lineage>
</organism>
<comment type="cofactor">
    <cofactor evidence="1 12">
        <name>Mg(2+)</name>
        <dbReference type="ChEBI" id="CHEBI:18420"/>
    </cofactor>
</comment>
<dbReference type="SUPFAM" id="SSF52922">
    <property type="entry name" value="TK C-terminal domain-like"/>
    <property type="match status" value="1"/>
</dbReference>
<dbReference type="AlphaFoldDB" id="A0A2M9H5G4"/>
<dbReference type="Pfam" id="PF22613">
    <property type="entry name" value="Transketolase_C_1"/>
    <property type="match status" value="1"/>
</dbReference>
<evidence type="ECO:0000256" key="3">
    <source>
        <dbReference type="ARBA" id="ARBA00003157"/>
    </source>
</evidence>
<keyword evidence="12" id="KW-0479">Metal-binding</keyword>
<dbReference type="InterPro" id="IPR029061">
    <property type="entry name" value="THDP-binding"/>
</dbReference>
<dbReference type="Pfam" id="PF17831">
    <property type="entry name" value="PDH_E1_M"/>
    <property type="match status" value="1"/>
</dbReference>
<dbReference type="Gene3D" id="3.40.50.970">
    <property type="match status" value="2"/>
</dbReference>
<comment type="catalytic activity">
    <reaction evidence="10 11">
        <text>N(6)-[(R)-lipoyl]-L-lysyl-[protein] + pyruvate + H(+) = N(6)-[(R)-S(8)-acetyldihydrolipoyl]-L-lysyl-[protein] + CO2</text>
        <dbReference type="Rhea" id="RHEA:19189"/>
        <dbReference type="Rhea" id="RHEA-COMP:10474"/>
        <dbReference type="Rhea" id="RHEA-COMP:10478"/>
        <dbReference type="ChEBI" id="CHEBI:15361"/>
        <dbReference type="ChEBI" id="CHEBI:15378"/>
        <dbReference type="ChEBI" id="CHEBI:16526"/>
        <dbReference type="ChEBI" id="CHEBI:83099"/>
        <dbReference type="ChEBI" id="CHEBI:83111"/>
        <dbReference type="EC" id="1.2.4.1"/>
    </reaction>
</comment>
<evidence type="ECO:0000256" key="12">
    <source>
        <dbReference type="PIRSR" id="PIRSR000156-1"/>
    </source>
</evidence>
<keyword evidence="8 11" id="KW-0786">Thiamine pyrophosphate</keyword>
<evidence type="ECO:0000256" key="4">
    <source>
        <dbReference type="ARBA" id="ARBA00007131"/>
    </source>
</evidence>
<dbReference type="InterPro" id="IPR009014">
    <property type="entry name" value="Transketo_C/PFOR_II"/>
</dbReference>
<evidence type="ECO:0000256" key="6">
    <source>
        <dbReference type="ARBA" id="ARBA00017172"/>
    </source>
</evidence>
<evidence type="ECO:0000256" key="10">
    <source>
        <dbReference type="ARBA" id="ARBA00051231"/>
    </source>
</evidence>
<evidence type="ECO:0000313" key="14">
    <source>
        <dbReference type="EMBL" id="CAB3829297.1"/>
    </source>
</evidence>
<evidence type="ECO:0000256" key="8">
    <source>
        <dbReference type="ARBA" id="ARBA00023052"/>
    </source>
</evidence>
<dbReference type="InterPro" id="IPR005475">
    <property type="entry name" value="Transketolase-like_Pyr-bd"/>
</dbReference>
<evidence type="ECO:0000313" key="15">
    <source>
        <dbReference type="Proteomes" id="UP000494122"/>
    </source>
</evidence>
<dbReference type="Gene3D" id="3.40.50.920">
    <property type="match status" value="1"/>
</dbReference>
<feature type="binding site" evidence="12">
    <location>
        <position position="273"/>
    </location>
    <ligand>
        <name>Mg(2+)</name>
        <dbReference type="ChEBI" id="CHEBI:18420"/>
    </ligand>
</feature>
<comment type="similarity">
    <text evidence="4">Belongs to the transketolase family.</text>
</comment>